<feature type="compositionally biased region" description="Basic and acidic residues" evidence="1">
    <location>
        <begin position="163"/>
        <end position="174"/>
    </location>
</feature>
<feature type="compositionally biased region" description="Basic and acidic residues" evidence="1">
    <location>
        <begin position="283"/>
        <end position="294"/>
    </location>
</feature>
<feature type="compositionally biased region" description="Acidic residues" evidence="1">
    <location>
        <begin position="326"/>
        <end position="340"/>
    </location>
</feature>
<accession>A0A5B7B829</accession>
<evidence type="ECO:0000313" key="2">
    <source>
        <dbReference type="EMBL" id="MPA63841.1"/>
    </source>
</evidence>
<dbReference type="PANTHER" id="PTHR33623:SF5">
    <property type="entry name" value="HISTONE-LYSINE N-METHYLTRANSFERASE SETD1B-LIKE PROTEIN"/>
    <property type="match status" value="1"/>
</dbReference>
<feature type="region of interest" description="Disordered" evidence="1">
    <location>
        <begin position="148"/>
        <end position="222"/>
    </location>
</feature>
<protein>
    <recommendedName>
        <fullName evidence="3">DUF4378 domain-containing protein</fullName>
    </recommendedName>
</protein>
<evidence type="ECO:0000256" key="1">
    <source>
        <dbReference type="SAM" id="MobiDB-lite"/>
    </source>
</evidence>
<evidence type="ECO:0008006" key="3">
    <source>
        <dbReference type="Google" id="ProtNLM"/>
    </source>
</evidence>
<proteinExistence type="predicted"/>
<sequence>MMTHNKPLHELLQEDQEPFILKNFVADRRSQLNSPIIPQTTLQVKKRKPIVEGSTSTRSLCKQTCFFSFHDSPDVRKSPFLDFPSPAKSPCKSPNTVFLHIPARTAALLLEAAMRIQKQSSSSKPKTQIKNVGFGLFGSILKRLSNRNRTRKREIRGDGVSSDGRRKSARKSENVQENVVGVDDKSDSEMGFSCSCNHSRHNSSTVWSESNEEKSLDLETSSSCRSEDSKEIAFVSRESENGGFDSCEKRFCSSPLSPFRFALQKCPSSGCRTPDFSSPAESPSRRNKEEKENYEAESIQKIQSEEEEEEKEQCSPVSVLEPPFHDDDDGHEDDDGEEADGYDLECSYAIVQRAKQQLLHKLRRFEKLAELDPIELEKIMLEDQDDDDDEELVEEEECEDDESQSLCREKNVVDGFIREVLGKSGVHVGKVSADMKRLVSDLIAEEKREQNGLEDGEVVAKRVCQRLGSWKEVDSNTIDMMVELDFRRELDGWKNNQEQEGETAMEIEVSIFGLLVEELSEELVFLNRNLK</sequence>
<name>A0A5B7B829_DAVIN</name>
<feature type="compositionally biased region" description="Polar residues" evidence="1">
    <location>
        <begin position="268"/>
        <end position="281"/>
    </location>
</feature>
<feature type="region of interest" description="Disordered" evidence="1">
    <location>
        <begin position="268"/>
        <end position="340"/>
    </location>
</feature>
<organism evidence="2">
    <name type="scientific">Davidia involucrata</name>
    <name type="common">Dove tree</name>
    <dbReference type="NCBI Taxonomy" id="16924"/>
    <lineage>
        <taxon>Eukaryota</taxon>
        <taxon>Viridiplantae</taxon>
        <taxon>Streptophyta</taxon>
        <taxon>Embryophyta</taxon>
        <taxon>Tracheophyta</taxon>
        <taxon>Spermatophyta</taxon>
        <taxon>Magnoliopsida</taxon>
        <taxon>eudicotyledons</taxon>
        <taxon>Gunneridae</taxon>
        <taxon>Pentapetalae</taxon>
        <taxon>asterids</taxon>
        <taxon>Cornales</taxon>
        <taxon>Nyssaceae</taxon>
        <taxon>Davidia</taxon>
    </lineage>
</organism>
<reference evidence="2" key="1">
    <citation type="submission" date="2019-08" db="EMBL/GenBank/DDBJ databases">
        <title>Reference gene set and small RNA set construction with multiple tissues from Davidia involucrata Baill.</title>
        <authorList>
            <person name="Yang H."/>
            <person name="Zhou C."/>
            <person name="Li G."/>
            <person name="Wang J."/>
            <person name="Gao P."/>
            <person name="Wang M."/>
            <person name="Wang R."/>
            <person name="Zhao Y."/>
        </authorList>
    </citation>
    <scope>NUCLEOTIDE SEQUENCE</scope>
    <source>
        <tissue evidence="2">Mixed with DoveR01_LX</tissue>
    </source>
</reference>
<dbReference type="AlphaFoldDB" id="A0A5B7B829"/>
<dbReference type="EMBL" id="GHES01033282">
    <property type="protein sequence ID" value="MPA63841.1"/>
    <property type="molecule type" value="Transcribed_RNA"/>
</dbReference>
<gene>
    <name evidence="2" type="ORF">Din_033282</name>
</gene>
<dbReference type="PANTHER" id="PTHR33623">
    <property type="entry name" value="OS04G0572500 PROTEIN"/>
    <property type="match status" value="1"/>
</dbReference>